<dbReference type="SUPFAM" id="SSF48452">
    <property type="entry name" value="TPR-like"/>
    <property type="match status" value="1"/>
</dbReference>
<evidence type="ECO:0000256" key="6">
    <source>
        <dbReference type="PROSITE-ProRule" id="PRU00339"/>
    </source>
</evidence>
<comment type="similarity">
    <text evidence="7">Belongs to the peptidase M48 family.</text>
</comment>
<keyword evidence="1 7" id="KW-0645">Protease</keyword>
<sequence>MISRKLFLGLGLSTTIGVAVTGCSVNPVTGEQELSLMSPAQEIAIGERQYPLNQQQQGGAYSLDPGLQRYVSSVGKKLARVSDNPTLPYEFVVLNNSEANAWALPGGKIAINRGLLMRLDDEAELAAVLAHEIVHSAARHSAQAMSRQQVLGVGIAVLGATTQDSEWGDIASQAGALGGAAYIARYGRSNELQSDEVGMRYMSKAGYDPQGAVRVQEKFLALSRGRESNAFEALFASHPPSAARVEANKRHATQLPAGGTTNRDAFQSAMRQLNRGRGAYLAYDDARRAAGKKDWDLALKYLQRAQQMQPREGAFFALEGDIQFARNDYQSALAAYNRAVSENPQLFSNWLARGMTRTRLGQYSAAEKDLTRSLGLLQTAAAYLFLGETMEARGDRNGALRNYQMAAQDPGNVGKQARARMQQLAGG</sequence>
<dbReference type="PANTHER" id="PTHR22726:SF1">
    <property type="entry name" value="METALLOENDOPEPTIDASE OMA1, MITOCHONDRIAL"/>
    <property type="match status" value="1"/>
</dbReference>
<keyword evidence="4 7" id="KW-0862">Zinc</keyword>
<dbReference type="InterPro" id="IPR001915">
    <property type="entry name" value="Peptidase_M48"/>
</dbReference>
<dbReference type="PROSITE" id="PS50005">
    <property type="entry name" value="TPR"/>
    <property type="match status" value="1"/>
</dbReference>
<keyword evidence="3 7" id="KW-0378">Hydrolase</keyword>
<comment type="caution">
    <text evidence="9">The sequence shown here is derived from an EMBL/GenBank/DDBJ whole genome shotgun (WGS) entry which is preliminary data.</text>
</comment>
<dbReference type="PROSITE" id="PS51257">
    <property type="entry name" value="PROKAR_LIPOPROTEIN"/>
    <property type="match status" value="1"/>
</dbReference>
<dbReference type="RefSeq" id="WP_285762602.1">
    <property type="nucleotide sequence ID" value="NZ_BSYJ01000001.1"/>
</dbReference>
<name>A0ABQ6LVL8_9GAMM</name>
<comment type="cofactor">
    <cofactor evidence="7">
        <name>Zn(2+)</name>
        <dbReference type="ChEBI" id="CHEBI:29105"/>
    </cofactor>
    <text evidence="7">Binds 1 zinc ion per subunit.</text>
</comment>
<evidence type="ECO:0000313" key="10">
    <source>
        <dbReference type="Proteomes" id="UP001224392"/>
    </source>
</evidence>
<reference evidence="9 10" key="1">
    <citation type="submission" date="2023-04" db="EMBL/GenBank/DDBJ databases">
        <title>Marinobulbifer ophiurae gen. nov., sp. Nov., isolate from tissue of brittle star Ophioplocus japonicus.</title>
        <authorList>
            <person name="Kawano K."/>
            <person name="Sawayama S."/>
            <person name="Nakagawa S."/>
        </authorList>
    </citation>
    <scope>NUCLEOTIDE SEQUENCE [LARGE SCALE GENOMIC DNA]</scope>
    <source>
        <strain evidence="9 10">NKW57</strain>
    </source>
</reference>
<evidence type="ECO:0000313" key="9">
    <source>
        <dbReference type="EMBL" id="GMG86092.1"/>
    </source>
</evidence>
<evidence type="ECO:0000256" key="7">
    <source>
        <dbReference type="RuleBase" id="RU003983"/>
    </source>
</evidence>
<dbReference type="InterPro" id="IPR019734">
    <property type="entry name" value="TPR_rpt"/>
</dbReference>
<dbReference type="InterPro" id="IPR011990">
    <property type="entry name" value="TPR-like_helical_dom_sf"/>
</dbReference>
<dbReference type="PANTHER" id="PTHR22726">
    <property type="entry name" value="METALLOENDOPEPTIDASE OMA1"/>
    <property type="match status" value="1"/>
</dbReference>
<keyword evidence="10" id="KW-1185">Reference proteome</keyword>
<keyword evidence="5 7" id="KW-0482">Metalloprotease</keyword>
<dbReference type="Pfam" id="PF01435">
    <property type="entry name" value="Peptidase_M48"/>
    <property type="match status" value="1"/>
</dbReference>
<feature type="domain" description="Peptidase M48" evidence="8">
    <location>
        <begin position="68"/>
        <end position="247"/>
    </location>
</feature>
<dbReference type="Gene3D" id="1.25.40.10">
    <property type="entry name" value="Tetratricopeptide repeat domain"/>
    <property type="match status" value="1"/>
</dbReference>
<proteinExistence type="inferred from homology"/>
<evidence type="ECO:0000259" key="8">
    <source>
        <dbReference type="Pfam" id="PF01435"/>
    </source>
</evidence>
<accession>A0ABQ6LVL8</accession>
<evidence type="ECO:0000256" key="2">
    <source>
        <dbReference type="ARBA" id="ARBA00022723"/>
    </source>
</evidence>
<feature type="repeat" description="TPR" evidence="6">
    <location>
        <begin position="313"/>
        <end position="346"/>
    </location>
</feature>
<dbReference type="Proteomes" id="UP001224392">
    <property type="component" value="Unassembled WGS sequence"/>
</dbReference>
<keyword evidence="2" id="KW-0479">Metal-binding</keyword>
<dbReference type="Gene3D" id="3.30.2010.10">
    <property type="entry name" value="Metalloproteases ('zincins'), catalytic domain"/>
    <property type="match status" value="1"/>
</dbReference>
<organism evidence="9 10">
    <name type="scientific">Biformimicrobium ophioploci</name>
    <dbReference type="NCBI Taxonomy" id="3036711"/>
    <lineage>
        <taxon>Bacteria</taxon>
        <taxon>Pseudomonadati</taxon>
        <taxon>Pseudomonadota</taxon>
        <taxon>Gammaproteobacteria</taxon>
        <taxon>Cellvibrionales</taxon>
        <taxon>Microbulbiferaceae</taxon>
        <taxon>Biformimicrobium</taxon>
    </lineage>
</organism>
<evidence type="ECO:0000256" key="5">
    <source>
        <dbReference type="ARBA" id="ARBA00023049"/>
    </source>
</evidence>
<dbReference type="EMBL" id="BSYJ01000001">
    <property type="protein sequence ID" value="GMG86092.1"/>
    <property type="molecule type" value="Genomic_DNA"/>
</dbReference>
<evidence type="ECO:0000256" key="1">
    <source>
        <dbReference type="ARBA" id="ARBA00022670"/>
    </source>
</evidence>
<dbReference type="CDD" id="cd07331">
    <property type="entry name" value="M48C_Oma1_like"/>
    <property type="match status" value="1"/>
</dbReference>
<gene>
    <name evidence="9" type="ORF">MNKW57_04130</name>
</gene>
<dbReference type="InterPro" id="IPR051156">
    <property type="entry name" value="Mito/Outer_Membr_Metalloprot"/>
</dbReference>
<dbReference type="SMART" id="SM00028">
    <property type="entry name" value="TPR"/>
    <property type="match status" value="3"/>
</dbReference>
<evidence type="ECO:0000256" key="4">
    <source>
        <dbReference type="ARBA" id="ARBA00022833"/>
    </source>
</evidence>
<keyword evidence="6" id="KW-0802">TPR repeat</keyword>
<protein>
    <submittedName>
        <fullName evidence="9">M48 family metallopeptidase</fullName>
    </submittedName>
</protein>
<evidence type="ECO:0000256" key="3">
    <source>
        <dbReference type="ARBA" id="ARBA00022801"/>
    </source>
</evidence>